<keyword evidence="3" id="KW-1185">Reference proteome</keyword>
<proteinExistence type="predicted"/>
<sequence length="452" mass="49750">MPPSLDSIKSLQAEHGVNLDRLKQATDALSCMQYGSQESPIELADPTGGAEITSVAKPALRAMYEDLERDKLRGAQMEEAKVAMRRSLTSMSSMDSNGTPPVPASGTEGQALGWEEEQPAIRAGAVDAVFKGATVIDKHLVDDLQEDVEAAIKGALRYREKMIAAEAETRAVKEKYTKEMAAMYRGFVEEVNSMAETKFRDLLVQMWVQSSANSEASFMGRQHDLLEKYNGTVAQAKITDHKAIVLQEEQAQLKVHVDSALSQFLFAMNEIDANLTKATEEHASKAQGMESSLEENQRSLEESQRSLEEKQRALEEKERALEDAKRSLDESHLALASMTQACKKADDQILATQQQAAKNFQKTLEEGVIMVKHCRGKKKKHAKVFRWVAAGKRLEWDDGKKRFEVGAGAAIEVAWGMITVVNTDGGSLTMELESATGAKEFAANLRGLLGLN</sequence>
<dbReference type="Proteomes" id="UP001165060">
    <property type="component" value="Unassembled WGS sequence"/>
</dbReference>
<feature type="compositionally biased region" description="Basic and acidic residues" evidence="1">
    <location>
        <begin position="295"/>
        <end position="318"/>
    </location>
</feature>
<feature type="region of interest" description="Disordered" evidence="1">
    <location>
        <begin position="279"/>
        <end position="318"/>
    </location>
</feature>
<feature type="compositionally biased region" description="Polar residues" evidence="1">
    <location>
        <begin position="89"/>
        <end position="99"/>
    </location>
</feature>
<name>A0ABQ6M3J6_9STRA</name>
<evidence type="ECO:0000313" key="2">
    <source>
        <dbReference type="EMBL" id="GMI18941.1"/>
    </source>
</evidence>
<evidence type="ECO:0000256" key="1">
    <source>
        <dbReference type="SAM" id="MobiDB-lite"/>
    </source>
</evidence>
<protein>
    <submittedName>
        <fullName evidence="2">Uncharacterized protein</fullName>
    </submittedName>
</protein>
<gene>
    <name evidence="2" type="ORF">TeGR_g1604</name>
</gene>
<dbReference type="EMBL" id="BRYB01004941">
    <property type="protein sequence ID" value="GMI18941.1"/>
    <property type="molecule type" value="Genomic_DNA"/>
</dbReference>
<organism evidence="2 3">
    <name type="scientific">Tetraparma gracilis</name>
    <dbReference type="NCBI Taxonomy" id="2962635"/>
    <lineage>
        <taxon>Eukaryota</taxon>
        <taxon>Sar</taxon>
        <taxon>Stramenopiles</taxon>
        <taxon>Ochrophyta</taxon>
        <taxon>Bolidophyceae</taxon>
        <taxon>Parmales</taxon>
        <taxon>Triparmaceae</taxon>
        <taxon>Tetraparma</taxon>
    </lineage>
</organism>
<evidence type="ECO:0000313" key="3">
    <source>
        <dbReference type="Proteomes" id="UP001165060"/>
    </source>
</evidence>
<feature type="region of interest" description="Disordered" evidence="1">
    <location>
        <begin position="89"/>
        <end position="109"/>
    </location>
</feature>
<comment type="caution">
    <text evidence="2">The sequence shown here is derived from an EMBL/GenBank/DDBJ whole genome shotgun (WGS) entry which is preliminary data.</text>
</comment>
<accession>A0ABQ6M3J6</accession>
<reference evidence="2 3" key="1">
    <citation type="journal article" date="2023" name="Commun. Biol.">
        <title>Genome analysis of Parmales, the sister group of diatoms, reveals the evolutionary specialization of diatoms from phago-mixotrophs to photoautotrophs.</title>
        <authorList>
            <person name="Ban H."/>
            <person name="Sato S."/>
            <person name="Yoshikawa S."/>
            <person name="Yamada K."/>
            <person name="Nakamura Y."/>
            <person name="Ichinomiya M."/>
            <person name="Sato N."/>
            <person name="Blanc-Mathieu R."/>
            <person name="Endo H."/>
            <person name="Kuwata A."/>
            <person name="Ogata H."/>
        </authorList>
    </citation>
    <scope>NUCLEOTIDE SEQUENCE [LARGE SCALE GENOMIC DNA]</scope>
</reference>